<dbReference type="EMBL" id="DS268488">
    <property type="protein sequence ID" value="EFP10713.1"/>
    <property type="molecule type" value="Genomic_DNA"/>
</dbReference>
<dbReference type="Pfam" id="PF10318">
    <property type="entry name" value="7TM_GPCR_Srh"/>
    <property type="match status" value="2"/>
</dbReference>
<dbReference type="PANTHER" id="PTHR46891:SF13">
    <property type="entry name" value="SERPENTINE RECEPTOR, CLASS H"/>
    <property type="match status" value="1"/>
</dbReference>
<feature type="transmembrane region" description="Helical" evidence="1">
    <location>
        <begin position="159"/>
        <end position="181"/>
    </location>
</feature>
<evidence type="ECO:0000313" key="2">
    <source>
        <dbReference type="EMBL" id="EFP10713.1"/>
    </source>
</evidence>
<gene>
    <name evidence="2" type="ORF">CRE_02467</name>
</gene>
<dbReference type="OMA" id="YNNCVPK"/>
<protein>
    <submittedName>
        <fullName evidence="2">Uncharacterized protein</fullName>
    </submittedName>
</protein>
<evidence type="ECO:0000256" key="1">
    <source>
        <dbReference type="SAM" id="Phobius"/>
    </source>
</evidence>
<feature type="transmembrane region" description="Helical" evidence="1">
    <location>
        <begin position="50"/>
        <end position="73"/>
    </location>
</feature>
<evidence type="ECO:0000313" key="3">
    <source>
        <dbReference type="Proteomes" id="UP000008281"/>
    </source>
</evidence>
<feature type="transmembrane region" description="Helical" evidence="1">
    <location>
        <begin position="263"/>
        <end position="288"/>
    </location>
</feature>
<dbReference type="InParanoid" id="E3MWN6"/>
<feature type="transmembrane region" description="Helical" evidence="1">
    <location>
        <begin position="310"/>
        <end position="334"/>
    </location>
</feature>
<dbReference type="HOGENOM" id="CLU_781275_0_0_1"/>
<feature type="transmembrane region" description="Helical" evidence="1">
    <location>
        <begin position="216"/>
        <end position="242"/>
    </location>
</feature>
<dbReference type="AlphaFoldDB" id="E3MWN6"/>
<proteinExistence type="predicted"/>
<dbReference type="eggNOG" id="ENOG502TFSU">
    <property type="taxonomic scope" value="Eukaryota"/>
</dbReference>
<accession>E3MWN6</accession>
<dbReference type="OrthoDB" id="5831819at2759"/>
<organism evidence="3">
    <name type="scientific">Caenorhabditis remanei</name>
    <name type="common">Caenorhabditis vulgaris</name>
    <dbReference type="NCBI Taxonomy" id="31234"/>
    <lineage>
        <taxon>Eukaryota</taxon>
        <taxon>Metazoa</taxon>
        <taxon>Ecdysozoa</taxon>
        <taxon>Nematoda</taxon>
        <taxon>Chromadorea</taxon>
        <taxon>Rhabditida</taxon>
        <taxon>Rhabditina</taxon>
        <taxon>Rhabditomorpha</taxon>
        <taxon>Rhabditoidea</taxon>
        <taxon>Rhabditidae</taxon>
        <taxon>Peloderinae</taxon>
        <taxon>Caenorhabditis</taxon>
    </lineage>
</organism>
<keyword evidence="1" id="KW-0812">Transmembrane</keyword>
<keyword evidence="3" id="KW-1185">Reference proteome</keyword>
<dbReference type="PANTHER" id="PTHR46891">
    <property type="entry name" value="SERPENTINE RECEPTOR, CLASS H-RELATED"/>
    <property type="match status" value="1"/>
</dbReference>
<reference evidence="2" key="1">
    <citation type="submission" date="2007-07" db="EMBL/GenBank/DDBJ databases">
        <title>PCAP assembly of the Caenorhabditis remanei genome.</title>
        <authorList>
            <consortium name="The Caenorhabditis remanei Sequencing Consortium"/>
            <person name="Wilson R.K."/>
        </authorList>
    </citation>
    <scope>NUCLEOTIDE SEQUENCE [LARGE SCALE GENOMIC DNA]</scope>
    <source>
        <strain evidence="2">PB4641</strain>
    </source>
</reference>
<dbReference type="InterPro" id="IPR019422">
    <property type="entry name" value="7TM_GPCR_serpentine_rcpt_Srh"/>
</dbReference>
<feature type="transmembrane region" description="Helical" evidence="1">
    <location>
        <begin position="85"/>
        <end position="106"/>
    </location>
</feature>
<keyword evidence="1" id="KW-1133">Transmembrane helix</keyword>
<name>E3MWN6_CAERE</name>
<dbReference type="FunCoup" id="E3MWN6">
    <property type="interactions" value="1080"/>
</dbReference>
<keyword evidence="1" id="KW-0472">Membrane</keyword>
<feature type="transmembrane region" description="Helical" evidence="1">
    <location>
        <begin position="20"/>
        <end position="38"/>
    </location>
</feature>
<sequence>MPADCEPDVSISGILAVLRFSPFFSLPFFIFAGYVLAYKSSKHLQPSKRAYGYFLICKFLSLLFLSSGIAPIIHTPAWGFHATGFLQLFDLFNPMWSIIITMYAHLGKFSKFQNFHQYVNFLVMLFFLVQVINTRCEAIEKLAVVAFEEEKKMFFLIRCLLKVLYFFILFSFWCLLLTLGFGEGDVQRRLRDGVEKTKIKINCSSFFFLDTESWRLVISIISIVFLLIIFLIFSIGYLSGVYSILKKSKSKISKKFWKIQTGFLSLLGIQVVLLFCFLLFLPICFLALKTPGSESSEFFISQTNKFLKHFSASLTILLFIAHHGTISTIIFIVAHRFVRSRILRTYNNCVPKSRRIGIIVDADRLDIHSTQQVQVFTVIVENTSV</sequence>
<dbReference type="Proteomes" id="UP000008281">
    <property type="component" value="Unassembled WGS sequence"/>
</dbReference>